<keyword evidence="7 16" id="KW-0548">Nucleotidyltransferase</keyword>
<feature type="domain" description="mRNA capping enzyme adenylation" evidence="19">
    <location>
        <begin position="73"/>
        <end position="273"/>
    </location>
</feature>
<dbReference type="InterPro" id="IPR013846">
    <property type="entry name" value="mRNA_cap_enzyme_C"/>
</dbReference>
<keyword evidence="6 16" id="KW-0808">Transferase</keyword>
<feature type="active site" description="N6-GMP-lysine intermediate" evidence="17">
    <location>
        <position position="95"/>
    </location>
</feature>
<dbReference type="EMBL" id="CAOQHR010000005">
    <property type="protein sequence ID" value="CAI6334496.1"/>
    <property type="molecule type" value="Genomic_DNA"/>
</dbReference>
<dbReference type="GO" id="GO:0004484">
    <property type="term" value="F:mRNA guanylyltransferase activity"/>
    <property type="evidence" value="ECO:0007669"/>
    <property type="project" value="UniProtKB-EC"/>
</dbReference>
<dbReference type="SUPFAM" id="SSF50249">
    <property type="entry name" value="Nucleic acid-binding proteins"/>
    <property type="match status" value="1"/>
</dbReference>
<name>A0A9W4UGK1_9PLEO</name>
<dbReference type="CDD" id="cd07895">
    <property type="entry name" value="Adenylation_mRNA_capping"/>
    <property type="match status" value="1"/>
</dbReference>
<evidence type="ECO:0000256" key="3">
    <source>
        <dbReference type="ARBA" id="ARBA00012475"/>
    </source>
</evidence>
<evidence type="ECO:0000256" key="2">
    <source>
        <dbReference type="ARBA" id="ARBA00010237"/>
    </source>
</evidence>
<dbReference type="InterPro" id="IPR012340">
    <property type="entry name" value="NA-bd_OB-fold"/>
</dbReference>
<dbReference type="Proteomes" id="UP001152607">
    <property type="component" value="Unassembled WGS sequence"/>
</dbReference>
<evidence type="ECO:0000256" key="15">
    <source>
        <dbReference type="ARBA" id="ARBA00047082"/>
    </source>
</evidence>
<organism evidence="21 22">
    <name type="scientific">Periconia digitata</name>
    <dbReference type="NCBI Taxonomy" id="1303443"/>
    <lineage>
        <taxon>Eukaryota</taxon>
        <taxon>Fungi</taxon>
        <taxon>Dikarya</taxon>
        <taxon>Ascomycota</taxon>
        <taxon>Pezizomycotina</taxon>
        <taxon>Dothideomycetes</taxon>
        <taxon>Pleosporomycetidae</taxon>
        <taxon>Pleosporales</taxon>
        <taxon>Massarineae</taxon>
        <taxon>Periconiaceae</taxon>
        <taxon>Periconia</taxon>
    </lineage>
</organism>
<keyword evidence="11 16" id="KW-0539">Nucleus</keyword>
<evidence type="ECO:0000313" key="22">
    <source>
        <dbReference type="Proteomes" id="UP001152607"/>
    </source>
</evidence>
<dbReference type="SUPFAM" id="SSF56091">
    <property type="entry name" value="DNA ligase/mRNA capping enzyme, catalytic domain"/>
    <property type="match status" value="1"/>
</dbReference>
<comment type="function">
    <text evidence="16">Second step of mRNA capping. Transfer of the GMP moiety of GTP to the 5'-end of RNA via an enzyme-GMP covalent reaction intermediate.</text>
</comment>
<sequence>MPFALRISGRSQLLSPQSQLQPPLSSFIMAVHSGSSAPPSIPGFLLSAQDSESLKRDVAQLLERDNIRFPGAQPVSFARKHLAEIQQREYFLCEKTDGIRCLLYLTFIDRGHVIEPLTILIDRKNNYYETEVPLRFPYHASIQNPEQFLYGTVLDGELVNDITPDGGRQLIFYIFDCLAVDNTNMTAKTLDKRIGHMQERCIKPWQKYMKWSQTGPQRNPFVVKEKQFQPAYHLSNLFDNVLPNLKHGNDGLIFTCKSSRYVFGTDQGILKWKPPHENTIDFRLRLGDFPLFDPEDGEEGLIPDYDAMPESFHLLVNHGSRDYRHFANLTVTPEEWTMFKSLEQRLDGRIIECYRTVEGQWRFKKEDDGTPRWRDDKTDANHISTVNSVLESIEQPVTEDDLRRAESKVKEAVYRLRKEEAAHFQHEQQEHAKKRKIGEVHN</sequence>
<evidence type="ECO:0000256" key="1">
    <source>
        <dbReference type="ARBA" id="ARBA00004123"/>
    </source>
</evidence>
<protein>
    <recommendedName>
        <fullName evidence="4 16">mRNA-capping enzyme subunit alpha</fullName>
        <ecNumber evidence="3 16">2.7.7.50</ecNumber>
    </recommendedName>
    <alternativeName>
        <fullName evidence="12 16">GTP--RNA guanylyltransferase</fullName>
    </alternativeName>
    <alternativeName>
        <fullName evidence="13 16">mRNA guanylyltransferase</fullName>
    </alternativeName>
</protein>
<reference evidence="21" key="1">
    <citation type="submission" date="2023-01" db="EMBL/GenBank/DDBJ databases">
        <authorList>
            <person name="Van Ghelder C."/>
            <person name="Rancurel C."/>
        </authorList>
    </citation>
    <scope>NUCLEOTIDE SEQUENCE</scope>
    <source>
        <strain evidence="21">CNCM I-4278</strain>
    </source>
</reference>
<dbReference type="PANTHER" id="PTHR10367:SF17">
    <property type="entry name" value="MRNA-CAPPING ENZYME"/>
    <property type="match status" value="1"/>
</dbReference>
<evidence type="ECO:0000256" key="7">
    <source>
        <dbReference type="ARBA" id="ARBA00022695"/>
    </source>
</evidence>
<proteinExistence type="inferred from homology"/>
<feature type="region of interest" description="Disordered" evidence="18">
    <location>
        <begin position="423"/>
        <end position="442"/>
    </location>
</feature>
<evidence type="ECO:0000259" key="19">
    <source>
        <dbReference type="Pfam" id="PF01331"/>
    </source>
</evidence>
<evidence type="ECO:0000256" key="10">
    <source>
        <dbReference type="ARBA" id="ARBA00023134"/>
    </source>
</evidence>
<gene>
    <name evidence="21" type="ORF">PDIGIT_LOCUS7557</name>
</gene>
<dbReference type="AlphaFoldDB" id="A0A9W4UGK1"/>
<dbReference type="InterPro" id="IPR017075">
    <property type="entry name" value="mRNA_cap_enzyme_alpha"/>
</dbReference>
<dbReference type="Gene3D" id="2.40.50.140">
    <property type="entry name" value="Nucleic acid-binding proteins"/>
    <property type="match status" value="1"/>
</dbReference>
<evidence type="ECO:0000256" key="9">
    <source>
        <dbReference type="ARBA" id="ARBA00023042"/>
    </source>
</evidence>
<keyword evidence="22" id="KW-1185">Reference proteome</keyword>
<keyword evidence="5 16" id="KW-0507">mRNA processing</keyword>
<evidence type="ECO:0000256" key="16">
    <source>
        <dbReference type="PIRNR" id="PIRNR036959"/>
    </source>
</evidence>
<evidence type="ECO:0000256" key="11">
    <source>
        <dbReference type="ARBA" id="ARBA00023242"/>
    </source>
</evidence>
<evidence type="ECO:0000256" key="14">
    <source>
        <dbReference type="ARBA" id="ARBA00044624"/>
    </source>
</evidence>
<comment type="subunit">
    <text evidence="15">Heterodimer. The mRNA-capping enzyme is composed of two separate chains alpha and beta, respectively a mRNA guanylyltransferase and an mRNA 5'-triphosphate monophosphatase.</text>
</comment>
<comment type="catalytic activity">
    <reaction evidence="14">
        <text>a 5'-end diphospho-ribonucleoside in mRNA + GTP + H(+) = a 5'-end (5'-triphosphoguanosine)-ribonucleoside in mRNA + diphosphate</text>
        <dbReference type="Rhea" id="RHEA:67012"/>
        <dbReference type="Rhea" id="RHEA-COMP:17165"/>
        <dbReference type="Rhea" id="RHEA-COMP:17166"/>
        <dbReference type="ChEBI" id="CHEBI:15378"/>
        <dbReference type="ChEBI" id="CHEBI:33019"/>
        <dbReference type="ChEBI" id="CHEBI:37565"/>
        <dbReference type="ChEBI" id="CHEBI:167616"/>
        <dbReference type="ChEBI" id="CHEBI:167617"/>
        <dbReference type="EC" id="2.7.7.50"/>
    </reaction>
    <physiologicalReaction direction="left-to-right" evidence="14">
        <dbReference type="Rhea" id="RHEA:67013"/>
    </physiologicalReaction>
</comment>
<dbReference type="GO" id="GO:0006370">
    <property type="term" value="P:7-methylguanosine mRNA capping"/>
    <property type="evidence" value="ECO:0007669"/>
    <property type="project" value="UniProtKB-KW"/>
</dbReference>
<dbReference type="InterPro" id="IPR001339">
    <property type="entry name" value="mRNA_cap_enzyme_adenylation"/>
</dbReference>
<comment type="subcellular location">
    <subcellularLocation>
        <location evidence="1 16">Nucleus</location>
    </subcellularLocation>
</comment>
<dbReference type="GO" id="GO:0005525">
    <property type="term" value="F:GTP binding"/>
    <property type="evidence" value="ECO:0007669"/>
    <property type="project" value="UniProtKB-KW"/>
</dbReference>
<keyword evidence="9 16" id="KW-0506">mRNA capping</keyword>
<dbReference type="InterPro" id="IPR051029">
    <property type="entry name" value="mRNA_Capping_Enz/RNA_Phosphat"/>
</dbReference>
<feature type="domain" description="mRNA capping enzyme C-terminal" evidence="20">
    <location>
        <begin position="277"/>
        <end position="402"/>
    </location>
</feature>
<dbReference type="Pfam" id="PF03919">
    <property type="entry name" value="mRNA_cap_C"/>
    <property type="match status" value="1"/>
</dbReference>
<evidence type="ECO:0000256" key="17">
    <source>
        <dbReference type="PIRSR" id="PIRSR036959-1"/>
    </source>
</evidence>
<evidence type="ECO:0000256" key="18">
    <source>
        <dbReference type="SAM" id="MobiDB-lite"/>
    </source>
</evidence>
<dbReference type="PANTHER" id="PTHR10367">
    <property type="entry name" value="MRNA-CAPPING ENZYME"/>
    <property type="match status" value="1"/>
</dbReference>
<dbReference type="EC" id="2.7.7.50" evidence="3 16"/>
<evidence type="ECO:0000256" key="8">
    <source>
        <dbReference type="ARBA" id="ARBA00022741"/>
    </source>
</evidence>
<dbReference type="OrthoDB" id="200924at2759"/>
<evidence type="ECO:0000256" key="13">
    <source>
        <dbReference type="ARBA" id="ARBA00030702"/>
    </source>
</evidence>
<dbReference type="Gene3D" id="3.30.470.30">
    <property type="entry name" value="DNA ligase/mRNA capping enzyme"/>
    <property type="match status" value="1"/>
</dbReference>
<evidence type="ECO:0000256" key="5">
    <source>
        <dbReference type="ARBA" id="ARBA00022664"/>
    </source>
</evidence>
<evidence type="ECO:0000256" key="6">
    <source>
        <dbReference type="ARBA" id="ARBA00022679"/>
    </source>
</evidence>
<accession>A0A9W4UGK1</accession>
<dbReference type="Pfam" id="PF01331">
    <property type="entry name" value="mRNA_cap_enzyme"/>
    <property type="match status" value="1"/>
</dbReference>
<dbReference type="GO" id="GO:0005524">
    <property type="term" value="F:ATP binding"/>
    <property type="evidence" value="ECO:0007669"/>
    <property type="project" value="InterPro"/>
</dbReference>
<evidence type="ECO:0000259" key="20">
    <source>
        <dbReference type="Pfam" id="PF03919"/>
    </source>
</evidence>
<evidence type="ECO:0000256" key="4">
    <source>
        <dbReference type="ARBA" id="ARBA00019171"/>
    </source>
</evidence>
<dbReference type="GO" id="GO:0031533">
    <property type="term" value="C:mRNA capping enzyme complex"/>
    <property type="evidence" value="ECO:0007669"/>
    <property type="project" value="InterPro"/>
</dbReference>
<comment type="similarity">
    <text evidence="2 16">Belongs to the eukaryotic GTase family.</text>
</comment>
<keyword evidence="8 16" id="KW-0547">Nucleotide-binding</keyword>
<evidence type="ECO:0000256" key="12">
    <source>
        <dbReference type="ARBA" id="ARBA00029909"/>
    </source>
</evidence>
<comment type="caution">
    <text evidence="21">The sequence shown here is derived from an EMBL/GenBank/DDBJ whole genome shotgun (WGS) entry which is preliminary data.</text>
</comment>
<evidence type="ECO:0000313" key="21">
    <source>
        <dbReference type="EMBL" id="CAI6334496.1"/>
    </source>
</evidence>
<dbReference type="PIRSF" id="PIRSF036959">
    <property type="entry name" value="mRNA_cap_alpha"/>
    <property type="match status" value="1"/>
</dbReference>
<keyword evidence="10 16" id="KW-0342">GTP-binding</keyword>